<evidence type="ECO:0000313" key="3">
    <source>
        <dbReference type="Proteomes" id="UP000284842"/>
    </source>
</evidence>
<dbReference type="InterPro" id="IPR012341">
    <property type="entry name" value="6hp_glycosidase-like_sf"/>
</dbReference>
<dbReference type="InterPro" id="IPR010905">
    <property type="entry name" value="Glyco_hydro_88"/>
</dbReference>
<dbReference type="GO" id="GO:0016787">
    <property type="term" value="F:hydrolase activity"/>
    <property type="evidence" value="ECO:0007669"/>
    <property type="project" value="UniProtKB-KW"/>
</dbReference>
<sequence length="281" mass="31194">MPDGSAADPASIGVCVVLANWTGRGETDGLDYAGAAKDQLDFLLERVPRTADGAISHRVSEVQLWNDFVYMVPPFLAYYGVMTRDRTLVEEGFNQIKLYREHLRDPETGLWHHVMEGTNGNDPGFWATGHGWAAAGMLRVLWTIWNSEYKNTFHDEMNLLGSWIGEIHDAAYQYLDQTAIFTNYLNQPSTAPNNFYDASSTALLAATVYRASLLIDSNRHVPMAERSRKAIAERDGSGDGEFGGYRHFTSEGYLTPVVNPHSYGQEGGVSAEGQAFVVQME</sequence>
<dbReference type="OrthoDB" id="4138492at2759"/>
<feature type="non-terminal residue" evidence="2">
    <location>
        <position position="281"/>
    </location>
</feature>
<dbReference type="Gene3D" id="1.50.10.10">
    <property type="match status" value="1"/>
</dbReference>
<name>A0A409X736_9AGAR</name>
<comment type="caution">
    <text evidence="2">The sequence shown here is derived from an EMBL/GenBank/DDBJ whole genome shotgun (WGS) entry which is preliminary data.</text>
</comment>
<dbReference type="Proteomes" id="UP000284842">
    <property type="component" value="Unassembled WGS sequence"/>
</dbReference>
<dbReference type="PANTHER" id="PTHR41814:SF1">
    <property type="entry name" value="CELLULASE"/>
    <property type="match status" value="1"/>
</dbReference>
<dbReference type="InterPro" id="IPR008928">
    <property type="entry name" value="6-hairpin_glycosidase_sf"/>
</dbReference>
<evidence type="ECO:0008006" key="4">
    <source>
        <dbReference type="Google" id="ProtNLM"/>
    </source>
</evidence>
<dbReference type="AlphaFoldDB" id="A0A409X736"/>
<evidence type="ECO:0000256" key="1">
    <source>
        <dbReference type="ARBA" id="ARBA00022801"/>
    </source>
</evidence>
<organism evidence="2 3">
    <name type="scientific">Panaeolus cyanescens</name>
    <dbReference type="NCBI Taxonomy" id="181874"/>
    <lineage>
        <taxon>Eukaryota</taxon>
        <taxon>Fungi</taxon>
        <taxon>Dikarya</taxon>
        <taxon>Basidiomycota</taxon>
        <taxon>Agaricomycotina</taxon>
        <taxon>Agaricomycetes</taxon>
        <taxon>Agaricomycetidae</taxon>
        <taxon>Agaricales</taxon>
        <taxon>Agaricineae</taxon>
        <taxon>Galeropsidaceae</taxon>
        <taxon>Panaeolus</taxon>
    </lineage>
</organism>
<dbReference type="EMBL" id="NHTK01004451">
    <property type="protein sequence ID" value="PPQ86599.1"/>
    <property type="molecule type" value="Genomic_DNA"/>
</dbReference>
<accession>A0A409X736</accession>
<keyword evidence="3" id="KW-1185">Reference proteome</keyword>
<keyword evidence="1" id="KW-0378">Hydrolase</keyword>
<dbReference type="SUPFAM" id="SSF48208">
    <property type="entry name" value="Six-hairpin glycosidases"/>
    <property type="match status" value="1"/>
</dbReference>
<dbReference type="Pfam" id="PF07470">
    <property type="entry name" value="Glyco_hydro_88"/>
    <property type="match status" value="1"/>
</dbReference>
<gene>
    <name evidence="2" type="ORF">CVT24_009649</name>
</gene>
<evidence type="ECO:0000313" key="2">
    <source>
        <dbReference type="EMBL" id="PPQ86599.1"/>
    </source>
</evidence>
<dbReference type="GO" id="GO:0005975">
    <property type="term" value="P:carbohydrate metabolic process"/>
    <property type="evidence" value="ECO:0007669"/>
    <property type="project" value="InterPro"/>
</dbReference>
<dbReference type="PANTHER" id="PTHR41814">
    <property type="entry name" value="EXPRESSED PROTEIN"/>
    <property type="match status" value="1"/>
</dbReference>
<proteinExistence type="predicted"/>
<reference evidence="2 3" key="1">
    <citation type="journal article" date="2018" name="Evol. Lett.">
        <title>Horizontal gene cluster transfer increased hallucinogenic mushroom diversity.</title>
        <authorList>
            <person name="Reynolds H.T."/>
            <person name="Vijayakumar V."/>
            <person name="Gluck-Thaler E."/>
            <person name="Korotkin H.B."/>
            <person name="Matheny P.B."/>
            <person name="Slot J.C."/>
        </authorList>
    </citation>
    <scope>NUCLEOTIDE SEQUENCE [LARGE SCALE GENOMIC DNA]</scope>
    <source>
        <strain evidence="2 3">2629</strain>
    </source>
</reference>
<dbReference type="InParanoid" id="A0A409X736"/>
<protein>
    <recommendedName>
        <fullName evidence="4">Glycosyl hydrolase family 88</fullName>
    </recommendedName>
</protein>